<proteinExistence type="predicted"/>
<dbReference type="PANTHER" id="PTHR30185:SF18">
    <property type="entry name" value="TRANSCRIPTIONAL REGULATOR MTLR"/>
    <property type="match status" value="1"/>
</dbReference>
<dbReference type="InterPro" id="IPR036388">
    <property type="entry name" value="WH-like_DNA-bd_sf"/>
</dbReference>
<keyword evidence="5" id="KW-1185">Reference proteome</keyword>
<evidence type="ECO:0000259" key="3">
    <source>
        <dbReference type="PROSITE" id="PS51372"/>
    </source>
</evidence>
<dbReference type="Gene3D" id="1.10.10.10">
    <property type="entry name" value="Winged helix-like DNA-binding domain superfamily/Winged helix DNA-binding domain"/>
    <property type="match status" value="1"/>
</dbReference>
<dbReference type="PROSITE" id="PS51372">
    <property type="entry name" value="PRD_2"/>
    <property type="match status" value="1"/>
</dbReference>
<keyword evidence="1" id="KW-0805">Transcription regulation</keyword>
<evidence type="ECO:0000313" key="5">
    <source>
        <dbReference type="Proteomes" id="UP000830639"/>
    </source>
</evidence>
<sequence length="485" mass="56833">MDKPTKRKLQIINILSKQDKWFKTEELANELLCTEKTIRNDLQAINTHLPEGWQIETIKGKGIYINKPISSSINEIRSLYVKNSLSFQAIMLIQFTQIKSIAELANALFTQQPAVYSILDRVEELLEAYHLTLKRGPLEIVGREFEIRLLCGDILDALCAYSDDQEWPLEGFSFQDIKKIVLDTTEKFKLFLYPSTTNKYIYLLGTMLYRIDKKMQLELTEHSINKILESNFFKIANEICNHLEVHFKHHISMNERVAFSLLISTLPYYSFDNMKKNEFLYLYQNQKTRYFKELYHLVELLKEKTGISLDEDEDFLYTLHDQFQRYSFILYSIDKKEPSYSMDRYVKNQYSDLYKNVSKALEIWTKKYSYPEITRDKIAKVALNVQASKINFSSSRKRVLLLTSNGPGVHRYIETKLVTAFGHKIDFILPNLGEFESTIINELNIEFIISDFLLEGEIIHPVITIDPVLTQRDIDQISNFLSNTT</sequence>
<dbReference type="InterPro" id="IPR036390">
    <property type="entry name" value="WH_DNA-bd_sf"/>
</dbReference>
<name>A0ABY4JMT6_9BACI</name>
<dbReference type="EMBL" id="CP096034">
    <property type="protein sequence ID" value="UPM53630.1"/>
    <property type="molecule type" value="Genomic_DNA"/>
</dbReference>
<reference evidence="4 5" key="1">
    <citation type="submission" date="2022-04" db="EMBL/GenBank/DDBJ databases">
        <title>Mechanism of arsenic methylation and mitigation arsenic toxicity by Bacillus sp. LH14 from an Arsenic-Contaminated Paddy Soil.</title>
        <authorList>
            <person name="Wang D."/>
        </authorList>
    </citation>
    <scope>NUCLEOTIDE SEQUENCE [LARGE SCALE GENOMIC DNA]</scope>
    <source>
        <strain evidence="4 5">LH14</strain>
    </source>
</reference>
<dbReference type="InterPro" id="IPR011608">
    <property type="entry name" value="PRD"/>
</dbReference>
<dbReference type="Proteomes" id="UP000830639">
    <property type="component" value="Chromosome"/>
</dbReference>
<dbReference type="Pfam" id="PF05043">
    <property type="entry name" value="Mga"/>
    <property type="match status" value="1"/>
</dbReference>
<dbReference type="Gene3D" id="3.40.50.2300">
    <property type="match status" value="1"/>
</dbReference>
<dbReference type="InterPro" id="IPR007737">
    <property type="entry name" value="Mga_HTH"/>
</dbReference>
<dbReference type="Pfam" id="PF08280">
    <property type="entry name" value="HTH_Mga"/>
    <property type="match status" value="1"/>
</dbReference>
<evidence type="ECO:0000256" key="1">
    <source>
        <dbReference type="ARBA" id="ARBA00023015"/>
    </source>
</evidence>
<evidence type="ECO:0000256" key="2">
    <source>
        <dbReference type="ARBA" id="ARBA00023163"/>
    </source>
</evidence>
<dbReference type="InterPro" id="IPR050661">
    <property type="entry name" value="BglG_antiterminators"/>
</dbReference>
<dbReference type="RefSeq" id="WP_248266879.1">
    <property type="nucleotide sequence ID" value="NZ_CP096034.1"/>
</dbReference>
<gene>
    <name evidence="4" type="ORF">MY490_17855</name>
</gene>
<protein>
    <submittedName>
        <fullName evidence="4">Helix-turn-helix domain-containing protein</fullName>
    </submittedName>
</protein>
<organism evidence="4 5">
    <name type="scientific">Gottfriedia acidiceleris</name>
    <dbReference type="NCBI Taxonomy" id="371036"/>
    <lineage>
        <taxon>Bacteria</taxon>
        <taxon>Bacillati</taxon>
        <taxon>Bacillota</taxon>
        <taxon>Bacilli</taxon>
        <taxon>Bacillales</taxon>
        <taxon>Bacillaceae</taxon>
        <taxon>Gottfriedia</taxon>
    </lineage>
</organism>
<dbReference type="PANTHER" id="PTHR30185">
    <property type="entry name" value="CRYPTIC BETA-GLUCOSIDE BGL OPERON ANTITERMINATOR"/>
    <property type="match status" value="1"/>
</dbReference>
<keyword evidence="2" id="KW-0804">Transcription</keyword>
<evidence type="ECO:0000313" key="4">
    <source>
        <dbReference type="EMBL" id="UPM53630.1"/>
    </source>
</evidence>
<feature type="domain" description="PRD" evidence="3">
    <location>
        <begin position="285"/>
        <end position="395"/>
    </location>
</feature>
<dbReference type="SUPFAM" id="SSF46785">
    <property type="entry name" value="Winged helix' DNA-binding domain"/>
    <property type="match status" value="1"/>
</dbReference>
<accession>A0ABY4JMT6</accession>
<dbReference type="InterPro" id="IPR013199">
    <property type="entry name" value="HTH_Mga_DNA-bd_dom"/>
</dbReference>